<dbReference type="AlphaFoldDB" id="A0A317Y3J7"/>
<evidence type="ECO:0000313" key="1">
    <source>
        <dbReference type="EMBL" id="PWZ52264.1"/>
    </source>
</evidence>
<name>A0A317Y3J7_MAIZE</name>
<dbReference type="EMBL" id="NCVQ01000001">
    <property type="protein sequence ID" value="PWZ52264.1"/>
    <property type="molecule type" value="Genomic_DNA"/>
</dbReference>
<organism evidence="1">
    <name type="scientific">Zea mays</name>
    <name type="common">Maize</name>
    <dbReference type="NCBI Taxonomy" id="4577"/>
    <lineage>
        <taxon>Eukaryota</taxon>
        <taxon>Viridiplantae</taxon>
        <taxon>Streptophyta</taxon>
        <taxon>Embryophyta</taxon>
        <taxon>Tracheophyta</taxon>
        <taxon>Spermatophyta</taxon>
        <taxon>Magnoliopsida</taxon>
        <taxon>Liliopsida</taxon>
        <taxon>Poales</taxon>
        <taxon>Poaceae</taxon>
        <taxon>PACMAD clade</taxon>
        <taxon>Panicoideae</taxon>
        <taxon>Andropogonodae</taxon>
        <taxon>Andropogoneae</taxon>
        <taxon>Tripsacinae</taxon>
        <taxon>Zea</taxon>
    </lineage>
</organism>
<reference evidence="1" key="1">
    <citation type="journal article" date="2018" name="Nat. Genet.">
        <title>Extensive intraspecific gene order and gene structural variations between Mo17 and other maize genomes.</title>
        <authorList>
            <person name="Sun S."/>
            <person name="Zhou Y."/>
            <person name="Chen J."/>
            <person name="Shi J."/>
            <person name="Zhao H."/>
            <person name="Zhao H."/>
            <person name="Song W."/>
            <person name="Zhang M."/>
            <person name="Cui Y."/>
            <person name="Dong X."/>
            <person name="Liu H."/>
            <person name="Ma X."/>
            <person name="Jiao Y."/>
            <person name="Wang B."/>
            <person name="Wei X."/>
            <person name="Stein J.C."/>
            <person name="Glaubitz J.C."/>
            <person name="Lu F."/>
            <person name="Yu G."/>
            <person name="Liang C."/>
            <person name="Fengler K."/>
            <person name="Li B."/>
            <person name="Rafalski A."/>
            <person name="Schnable P.S."/>
            <person name="Ware D.H."/>
            <person name="Buckler E.S."/>
            <person name="Lai J."/>
        </authorList>
    </citation>
    <scope>NUCLEOTIDE SEQUENCE [LARGE SCALE GENOMIC DNA]</scope>
    <source>
        <tissue evidence="1">Seedling</tissue>
    </source>
</reference>
<sequence length="187" mass="20942">MLLQLCSKDSMAWKTNCSYNLKPGGYYVRSERILTSEQKAYDSRYGKDGIGPKKLIIFIFCMNNSLLRKMYKPDAPGIEDVRDTELPRCGCDFSLRTRNAAMVVACAARARQIMRTRGKNNPQQYHKTSASVLSSFIGASLIRASQGSTNVNLISLQVHNYNFIVLPDRPSSRETEYADAINQSGAI</sequence>
<comment type="caution">
    <text evidence="1">The sequence shown here is derived from an EMBL/GenBank/DDBJ whole genome shotgun (WGS) entry which is preliminary data.</text>
</comment>
<proteinExistence type="predicted"/>
<accession>A0A317Y3J7</accession>
<dbReference type="Proteomes" id="UP000251960">
    <property type="component" value="Chromosome 1"/>
</dbReference>
<protein>
    <submittedName>
        <fullName evidence="1">Uncharacterized protein</fullName>
    </submittedName>
</protein>
<gene>
    <name evidence="1" type="ORF">Zm00014a_013504</name>
</gene>